<proteinExistence type="predicted"/>
<name>A0A3B1A7Z0_9ZZZZ</name>
<reference evidence="1" key="1">
    <citation type="submission" date="2018-06" db="EMBL/GenBank/DDBJ databases">
        <authorList>
            <person name="Zhirakovskaya E."/>
        </authorList>
    </citation>
    <scope>NUCLEOTIDE SEQUENCE</scope>
</reference>
<protein>
    <submittedName>
        <fullName evidence="1">Uncharacterized protein</fullName>
    </submittedName>
</protein>
<organism evidence="1">
    <name type="scientific">hydrothermal vent metagenome</name>
    <dbReference type="NCBI Taxonomy" id="652676"/>
    <lineage>
        <taxon>unclassified sequences</taxon>
        <taxon>metagenomes</taxon>
        <taxon>ecological metagenomes</taxon>
    </lineage>
</organism>
<evidence type="ECO:0000313" key="1">
    <source>
        <dbReference type="EMBL" id="VAW97680.1"/>
    </source>
</evidence>
<gene>
    <name evidence="1" type="ORF">MNBD_GAMMA20-400</name>
</gene>
<accession>A0A3B1A7Z0</accession>
<dbReference type="EMBL" id="UOFU01000127">
    <property type="protein sequence ID" value="VAW97680.1"/>
    <property type="molecule type" value="Genomic_DNA"/>
</dbReference>
<dbReference type="AlphaFoldDB" id="A0A3B1A7Z0"/>
<sequence length="24" mass="2615">AELRRGINVDAGEIIHPALQELVT</sequence>
<feature type="non-terminal residue" evidence="1">
    <location>
        <position position="1"/>
    </location>
</feature>